<feature type="compositionally biased region" description="Basic and acidic residues" evidence="1">
    <location>
        <begin position="618"/>
        <end position="628"/>
    </location>
</feature>
<feature type="compositionally biased region" description="Low complexity" evidence="1">
    <location>
        <begin position="329"/>
        <end position="340"/>
    </location>
</feature>
<feature type="region of interest" description="Disordered" evidence="1">
    <location>
        <begin position="588"/>
        <end position="648"/>
    </location>
</feature>
<name>A0A8H2WS64_9AGAM</name>
<protein>
    <recommendedName>
        <fullName evidence="4">F-box domain-containing protein</fullName>
    </recommendedName>
</protein>
<evidence type="ECO:0000256" key="1">
    <source>
        <dbReference type="SAM" id="MobiDB-lite"/>
    </source>
</evidence>
<feature type="compositionally biased region" description="Acidic residues" evidence="1">
    <location>
        <begin position="499"/>
        <end position="508"/>
    </location>
</feature>
<feature type="region of interest" description="Disordered" evidence="1">
    <location>
        <begin position="292"/>
        <end position="314"/>
    </location>
</feature>
<feature type="compositionally biased region" description="Polar residues" evidence="1">
    <location>
        <begin position="419"/>
        <end position="431"/>
    </location>
</feature>
<dbReference type="AlphaFoldDB" id="A0A8H2WS64"/>
<feature type="region of interest" description="Disordered" evidence="1">
    <location>
        <begin position="326"/>
        <end position="465"/>
    </location>
</feature>
<feature type="compositionally biased region" description="Polar residues" evidence="1">
    <location>
        <begin position="527"/>
        <end position="542"/>
    </location>
</feature>
<dbReference type="Proteomes" id="UP000663840">
    <property type="component" value="Unassembled WGS sequence"/>
</dbReference>
<comment type="caution">
    <text evidence="2">The sequence shown here is derived from an EMBL/GenBank/DDBJ whole genome shotgun (WGS) entry which is preliminary data.</text>
</comment>
<feature type="compositionally biased region" description="Polar residues" evidence="1">
    <location>
        <begin position="384"/>
        <end position="395"/>
    </location>
</feature>
<dbReference type="EMBL" id="CAJMWR010000875">
    <property type="protein sequence ID" value="CAE6406084.1"/>
    <property type="molecule type" value="Genomic_DNA"/>
</dbReference>
<feature type="region of interest" description="Disordered" evidence="1">
    <location>
        <begin position="480"/>
        <end position="542"/>
    </location>
</feature>
<feature type="compositionally biased region" description="Low complexity" evidence="1">
    <location>
        <begin position="245"/>
        <end position="264"/>
    </location>
</feature>
<feature type="region of interest" description="Disordered" evidence="1">
    <location>
        <begin position="244"/>
        <end position="264"/>
    </location>
</feature>
<accession>A0A8H2WS64</accession>
<feature type="compositionally biased region" description="Acidic residues" evidence="1">
    <location>
        <begin position="447"/>
        <end position="458"/>
    </location>
</feature>
<evidence type="ECO:0000313" key="2">
    <source>
        <dbReference type="EMBL" id="CAE6406084.1"/>
    </source>
</evidence>
<sequence>MAEFGMRQTKLPTEIIVMVLSELTHAEAWRLRILCSTVNDWVHNVLVKRALQSSSLVARSPASFIFYEAPDSVHGLRFSFLQKHGSSAIFQARTTEKRELELFHQKTYLHIVAHLSNNHDPIIIRHLKVKELSLDRDSMTLQCNWRNLLTSAFNMSARQRVDQAQSIRPQYVWQPAKIDGMPGKWRKGLSWLHTESQGEQTSNLSCNFTSDLESNYLVSSASQRSSSTTSSSQHMYGLVAYESASGTTSGSQGSTRGTQSSNSNLTQVTNVTHISTTSHGSSSLFSSSQLSQINVVPQSSPPRHDGRFTTMPEDTGLSILNSISVYQDSSCSSNPSQRPSGEGSRSSILDNLGLDGTKLNPAPTVDDDDDDDGAPGPSSPPARNSASETQITVVNRYTLVIGPEEPADRERSPPAVASSPMSESLYTQSATIRPALRGGGSSPLGVLEEEDSDQGEDGYGDRDTSYMLASEHDVSRMLVPDDEFEDELGDQGASRCEDPKEDETETQPDDILLPIARCGELGRTDSKSSVPDSQATTLEGTDSIGYAQSQAHSFMTDATDVEVISVYSLDEKERRMRTVLSDDAYAASASMKLGETRSLPVLSRPSTRVSPRLTLSPEARKVRPRRDTGLSTSSLPVPPSDVETEEDF</sequence>
<evidence type="ECO:0008006" key="4">
    <source>
        <dbReference type="Google" id="ProtNLM"/>
    </source>
</evidence>
<evidence type="ECO:0000313" key="3">
    <source>
        <dbReference type="Proteomes" id="UP000663840"/>
    </source>
</evidence>
<reference evidence="2" key="1">
    <citation type="submission" date="2021-01" db="EMBL/GenBank/DDBJ databases">
        <authorList>
            <person name="Kaushik A."/>
        </authorList>
    </citation>
    <scope>NUCLEOTIDE SEQUENCE</scope>
    <source>
        <strain evidence="2">AG1-1A</strain>
    </source>
</reference>
<feature type="compositionally biased region" description="Acidic residues" evidence="1">
    <location>
        <begin position="480"/>
        <end position="489"/>
    </location>
</feature>
<organism evidence="2 3">
    <name type="scientific">Rhizoctonia solani</name>
    <dbReference type="NCBI Taxonomy" id="456999"/>
    <lineage>
        <taxon>Eukaryota</taxon>
        <taxon>Fungi</taxon>
        <taxon>Dikarya</taxon>
        <taxon>Basidiomycota</taxon>
        <taxon>Agaricomycotina</taxon>
        <taxon>Agaricomycetes</taxon>
        <taxon>Cantharellales</taxon>
        <taxon>Ceratobasidiaceae</taxon>
        <taxon>Rhizoctonia</taxon>
    </lineage>
</organism>
<proteinExistence type="predicted"/>
<gene>
    <name evidence="2" type="ORF">RDB_LOCUS40489</name>
</gene>